<dbReference type="EMBL" id="BAABDH010000108">
    <property type="protein sequence ID" value="GAA3950938.1"/>
    <property type="molecule type" value="Genomic_DNA"/>
</dbReference>
<keyword evidence="2" id="KW-1185">Reference proteome</keyword>
<protein>
    <recommendedName>
        <fullName evidence="3">S9 family peptidase</fullName>
    </recommendedName>
</protein>
<evidence type="ECO:0000313" key="2">
    <source>
        <dbReference type="Proteomes" id="UP001499909"/>
    </source>
</evidence>
<sequence length="170" mass="18425">MLGAGALTGTGRAQAQPSVQTQFVAKAGWLYGSAPAPAIGLDSVAAAGRQNSPTQYVVLHGYRVALRASGEVIVFRPAQATQNQHAYPGQDGGWPVQPLAYAQGRLLFLATSDGYLKPRKLRLVELDLAKNSCQQLSEARHIEAVRYSEDRMVVYYTKNGAATQWKRPPE</sequence>
<accession>A0ABP7NP99</accession>
<evidence type="ECO:0000313" key="1">
    <source>
        <dbReference type="EMBL" id="GAA3950938.1"/>
    </source>
</evidence>
<evidence type="ECO:0008006" key="3">
    <source>
        <dbReference type="Google" id="ProtNLM"/>
    </source>
</evidence>
<proteinExistence type="predicted"/>
<reference evidence="2" key="1">
    <citation type="journal article" date="2019" name="Int. J. Syst. Evol. Microbiol.">
        <title>The Global Catalogue of Microorganisms (GCM) 10K type strain sequencing project: providing services to taxonomists for standard genome sequencing and annotation.</title>
        <authorList>
            <consortium name="The Broad Institute Genomics Platform"/>
            <consortium name="The Broad Institute Genome Sequencing Center for Infectious Disease"/>
            <person name="Wu L."/>
            <person name="Ma J."/>
        </authorList>
    </citation>
    <scope>NUCLEOTIDE SEQUENCE [LARGE SCALE GENOMIC DNA]</scope>
    <source>
        <strain evidence="2">JCM 17214</strain>
    </source>
</reference>
<gene>
    <name evidence="1" type="ORF">GCM10022406_35970</name>
</gene>
<comment type="caution">
    <text evidence="1">The sequence shown here is derived from an EMBL/GenBank/DDBJ whole genome shotgun (WGS) entry which is preliminary data.</text>
</comment>
<dbReference type="Proteomes" id="UP001499909">
    <property type="component" value="Unassembled WGS sequence"/>
</dbReference>
<organism evidence="1 2">
    <name type="scientific">Hymenobacter algoricola</name>
    <dbReference type="NCBI Taxonomy" id="486267"/>
    <lineage>
        <taxon>Bacteria</taxon>
        <taxon>Pseudomonadati</taxon>
        <taxon>Bacteroidota</taxon>
        <taxon>Cytophagia</taxon>
        <taxon>Cytophagales</taxon>
        <taxon>Hymenobacteraceae</taxon>
        <taxon>Hymenobacter</taxon>
    </lineage>
</organism>
<name>A0ABP7NP99_9BACT</name>